<keyword evidence="7 11" id="KW-0560">Oxidoreductase</keyword>
<evidence type="ECO:0000256" key="3">
    <source>
        <dbReference type="ARBA" id="ARBA00022605"/>
    </source>
</evidence>
<keyword evidence="6 11" id="KW-0521">NADP</keyword>
<dbReference type="Pfam" id="PF00763">
    <property type="entry name" value="THF_DHG_CYH"/>
    <property type="match status" value="1"/>
</dbReference>
<dbReference type="GO" id="GO:0005829">
    <property type="term" value="C:cytosol"/>
    <property type="evidence" value="ECO:0007669"/>
    <property type="project" value="TreeGrafter"/>
</dbReference>
<evidence type="ECO:0000313" key="15">
    <source>
        <dbReference type="Proteomes" id="UP000469325"/>
    </source>
</evidence>
<dbReference type="FunFam" id="3.40.50.720:FF:000094">
    <property type="entry name" value="Bifunctional protein FolD"/>
    <property type="match status" value="1"/>
</dbReference>
<dbReference type="EMBL" id="VUNC01000007">
    <property type="protein sequence ID" value="MST73142.1"/>
    <property type="molecule type" value="Genomic_DNA"/>
</dbReference>
<comment type="similarity">
    <text evidence="11">Belongs to the tetrahydrofolate dehydrogenase/cyclohydrolase family.</text>
</comment>
<evidence type="ECO:0000256" key="5">
    <source>
        <dbReference type="ARBA" id="ARBA00022801"/>
    </source>
</evidence>
<evidence type="ECO:0000256" key="10">
    <source>
        <dbReference type="ARBA" id="ARBA00023268"/>
    </source>
</evidence>
<reference evidence="14 15" key="1">
    <citation type="submission" date="2019-08" db="EMBL/GenBank/DDBJ databases">
        <title>In-depth cultivation of the pig gut microbiome towards novel bacterial diversity and tailored functional studies.</title>
        <authorList>
            <person name="Wylensek D."/>
            <person name="Hitch T.C.A."/>
            <person name="Clavel T."/>
        </authorList>
    </citation>
    <scope>NUCLEOTIDE SEQUENCE [LARGE SCALE GENOMIC DNA]</scope>
    <source>
        <strain evidence="14 15">CA-Schmier-601-WT-1</strain>
    </source>
</reference>
<dbReference type="GO" id="GO:0035999">
    <property type="term" value="P:tetrahydrofolate interconversion"/>
    <property type="evidence" value="ECO:0007669"/>
    <property type="project" value="UniProtKB-UniRule"/>
</dbReference>
<evidence type="ECO:0000256" key="11">
    <source>
        <dbReference type="HAMAP-Rule" id="MF_01576"/>
    </source>
</evidence>
<dbReference type="InterPro" id="IPR020631">
    <property type="entry name" value="THF_DH/CycHdrlase_NAD-bd_dom"/>
</dbReference>
<evidence type="ECO:0000256" key="4">
    <source>
        <dbReference type="ARBA" id="ARBA00022755"/>
    </source>
</evidence>
<dbReference type="InterPro" id="IPR046346">
    <property type="entry name" value="Aminoacid_DH-like_N_sf"/>
</dbReference>
<dbReference type="CDD" id="cd01080">
    <property type="entry name" value="NAD_bind_m-THF_DH_Cyclohyd"/>
    <property type="match status" value="1"/>
</dbReference>
<comment type="caution">
    <text evidence="11">Lacks conserved residue(s) required for the propagation of feature annotation.</text>
</comment>
<dbReference type="PANTHER" id="PTHR48099">
    <property type="entry name" value="C-1-TETRAHYDROFOLATE SYNTHASE, CYTOPLASMIC-RELATED"/>
    <property type="match status" value="1"/>
</dbReference>
<dbReference type="InterPro" id="IPR000672">
    <property type="entry name" value="THF_DH/CycHdrlase"/>
</dbReference>
<name>A0A6N7XC26_9ACTN</name>
<dbReference type="SUPFAM" id="SSF53223">
    <property type="entry name" value="Aminoacid dehydrogenase-like, N-terminal domain"/>
    <property type="match status" value="1"/>
</dbReference>
<feature type="binding site" evidence="11">
    <location>
        <begin position="165"/>
        <end position="167"/>
    </location>
    <ligand>
        <name>NADP(+)</name>
        <dbReference type="ChEBI" id="CHEBI:58349"/>
    </ligand>
</feature>
<dbReference type="GO" id="GO:0004488">
    <property type="term" value="F:methylenetetrahydrofolate dehydrogenase (NADP+) activity"/>
    <property type="evidence" value="ECO:0007669"/>
    <property type="project" value="UniProtKB-UniRule"/>
</dbReference>
<comment type="pathway">
    <text evidence="1 11">One-carbon metabolism; tetrahydrofolate interconversion.</text>
</comment>
<keyword evidence="10 11" id="KW-0511">Multifunctional enzyme</keyword>
<evidence type="ECO:0000259" key="13">
    <source>
        <dbReference type="Pfam" id="PF02882"/>
    </source>
</evidence>
<dbReference type="Pfam" id="PF02882">
    <property type="entry name" value="THF_DHG_CYH_C"/>
    <property type="match status" value="1"/>
</dbReference>
<keyword evidence="9 11" id="KW-0486">Methionine biosynthesis</keyword>
<keyword evidence="2 11" id="KW-0554">One-carbon metabolism</keyword>
<proteinExistence type="inferred from homology"/>
<dbReference type="SUPFAM" id="SSF51735">
    <property type="entry name" value="NAD(P)-binding Rossmann-fold domains"/>
    <property type="match status" value="1"/>
</dbReference>
<dbReference type="EC" id="1.5.1.5" evidence="11"/>
<feature type="binding site" evidence="11">
    <location>
        <position position="231"/>
    </location>
    <ligand>
        <name>NADP(+)</name>
        <dbReference type="ChEBI" id="CHEBI:58349"/>
    </ligand>
</feature>
<dbReference type="GO" id="GO:0000105">
    <property type="term" value="P:L-histidine biosynthetic process"/>
    <property type="evidence" value="ECO:0007669"/>
    <property type="project" value="UniProtKB-KW"/>
</dbReference>
<evidence type="ECO:0000256" key="8">
    <source>
        <dbReference type="ARBA" id="ARBA00023102"/>
    </source>
</evidence>
<dbReference type="GO" id="GO:0009086">
    <property type="term" value="P:methionine biosynthetic process"/>
    <property type="evidence" value="ECO:0007669"/>
    <property type="project" value="UniProtKB-KW"/>
</dbReference>
<dbReference type="PANTHER" id="PTHR48099:SF5">
    <property type="entry name" value="C-1-TETRAHYDROFOLATE SYNTHASE, CYTOPLASMIC"/>
    <property type="match status" value="1"/>
</dbReference>
<sequence>MSEALRGAPVAGAITERLAPQVRELVARGVTPTLAIVRVGERPDDLAYERGATKRAQKVGLGLRKVVLPADCGQSRLMDAIRAVDDDPSVHGCLLLRPLPSPLDEEAACAALAPGKDVDCVTEGSLYGVFSNVPKGFPPCTAEAVIELLDHYGVGLDGARVTVVGRSLVIGRPLAMMLQARNATVTMCHTHTRDLAAACREADIVVAAAGHARTVGVECVRPGQVVVDVGINWDEAAGRLVGDVDFDGVSAVVDGITPVPGGVGAVTTAVLAKHVVEAAKRTVGE</sequence>
<gene>
    <name evidence="11" type="primary">folD</name>
    <name evidence="14" type="ORF">FYJ68_08500</name>
</gene>
<keyword evidence="15" id="KW-1185">Reference proteome</keyword>
<feature type="domain" description="Tetrahydrofolate dehydrogenase/cyclohydrolase catalytic" evidence="12">
    <location>
        <begin position="5"/>
        <end position="119"/>
    </location>
</feature>
<comment type="function">
    <text evidence="11">Catalyzes the oxidation of 5,10-methylenetetrahydrofolate to 5,10-methenyltetrahydrofolate and then the hydrolysis of 5,10-methenyltetrahydrofolate to 10-formyltetrahydrofolate.</text>
</comment>
<keyword evidence="8 11" id="KW-0368">Histidine biosynthesis</keyword>
<dbReference type="Gene3D" id="3.40.50.10860">
    <property type="entry name" value="Leucine Dehydrogenase, chain A, domain 1"/>
    <property type="match status" value="1"/>
</dbReference>
<evidence type="ECO:0000256" key="2">
    <source>
        <dbReference type="ARBA" id="ARBA00022563"/>
    </source>
</evidence>
<dbReference type="EC" id="3.5.4.9" evidence="11"/>
<organism evidence="14 15">
    <name type="scientific">Olsenella porci</name>
    <dbReference type="NCBI Taxonomy" id="2652279"/>
    <lineage>
        <taxon>Bacteria</taxon>
        <taxon>Bacillati</taxon>
        <taxon>Actinomycetota</taxon>
        <taxon>Coriobacteriia</taxon>
        <taxon>Coriobacteriales</taxon>
        <taxon>Atopobiaceae</taxon>
        <taxon>Olsenella</taxon>
    </lineage>
</organism>
<dbReference type="PRINTS" id="PR00085">
    <property type="entry name" value="THFDHDRGNASE"/>
</dbReference>
<dbReference type="GO" id="GO:0004477">
    <property type="term" value="F:methenyltetrahydrofolate cyclohydrolase activity"/>
    <property type="evidence" value="ECO:0007669"/>
    <property type="project" value="UniProtKB-UniRule"/>
</dbReference>
<feature type="domain" description="Tetrahydrofolate dehydrogenase/cyclohydrolase NAD(P)-binding" evidence="13">
    <location>
        <begin position="139"/>
        <end position="282"/>
    </location>
</feature>
<comment type="caution">
    <text evidence="14">The sequence shown here is derived from an EMBL/GenBank/DDBJ whole genome shotgun (WGS) entry which is preliminary data.</text>
</comment>
<dbReference type="InterPro" id="IPR036291">
    <property type="entry name" value="NAD(P)-bd_dom_sf"/>
</dbReference>
<protein>
    <recommendedName>
        <fullName evidence="11">Bifunctional protein FolD</fullName>
    </recommendedName>
    <domain>
        <recommendedName>
            <fullName evidence="11">Methylenetetrahydrofolate dehydrogenase</fullName>
            <ecNumber evidence="11">1.5.1.5</ecNumber>
        </recommendedName>
    </domain>
    <domain>
        <recommendedName>
            <fullName evidence="11">Methenyltetrahydrofolate cyclohydrolase</fullName>
            <ecNumber evidence="11">3.5.4.9</ecNumber>
        </recommendedName>
    </domain>
</protein>
<dbReference type="InterPro" id="IPR020630">
    <property type="entry name" value="THF_DH/CycHdrlase_cat_dom"/>
</dbReference>
<accession>A0A6N7XC26</accession>
<dbReference type="AlphaFoldDB" id="A0A6N7XC26"/>
<dbReference type="Proteomes" id="UP000469325">
    <property type="component" value="Unassembled WGS sequence"/>
</dbReference>
<comment type="catalytic activity">
    <reaction evidence="11">
        <text>(6R)-5,10-methenyltetrahydrofolate + H2O = (6R)-10-formyltetrahydrofolate + H(+)</text>
        <dbReference type="Rhea" id="RHEA:23700"/>
        <dbReference type="ChEBI" id="CHEBI:15377"/>
        <dbReference type="ChEBI" id="CHEBI:15378"/>
        <dbReference type="ChEBI" id="CHEBI:57455"/>
        <dbReference type="ChEBI" id="CHEBI:195366"/>
        <dbReference type="EC" id="3.5.4.9"/>
    </reaction>
</comment>
<keyword evidence="3 11" id="KW-0028">Amino-acid biosynthesis</keyword>
<evidence type="ECO:0000256" key="7">
    <source>
        <dbReference type="ARBA" id="ARBA00023002"/>
    </source>
</evidence>
<keyword evidence="4 11" id="KW-0658">Purine biosynthesis</keyword>
<dbReference type="GO" id="GO:0006164">
    <property type="term" value="P:purine nucleotide biosynthetic process"/>
    <property type="evidence" value="ECO:0007669"/>
    <property type="project" value="UniProtKB-KW"/>
</dbReference>
<evidence type="ECO:0000313" key="14">
    <source>
        <dbReference type="EMBL" id="MST73142.1"/>
    </source>
</evidence>
<dbReference type="HAMAP" id="MF_01576">
    <property type="entry name" value="THF_DHG_CYH"/>
    <property type="match status" value="1"/>
</dbReference>
<dbReference type="Gene3D" id="3.40.50.720">
    <property type="entry name" value="NAD(P)-binding Rossmann-like Domain"/>
    <property type="match status" value="1"/>
</dbReference>
<comment type="subunit">
    <text evidence="11">Homodimer.</text>
</comment>
<evidence type="ECO:0000256" key="1">
    <source>
        <dbReference type="ARBA" id="ARBA00004777"/>
    </source>
</evidence>
<comment type="catalytic activity">
    <reaction evidence="11">
        <text>(6R)-5,10-methylene-5,6,7,8-tetrahydrofolate + NADP(+) = (6R)-5,10-methenyltetrahydrofolate + NADPH</text>
        <dbReference type="Rhea" id="RHEA:22812"/>
        <dbReference type="ChEBI" id="CHEBI:15636"/>
        <dbReference type="ChEBI" id="CHEBI:57455"/>
        <dbReference type="ChEBI" id="CHEBI:57783"/>
        <dbReference type="ChEBI" id="CHEBI:58349"/>
        <dbReference type="EC" id="1.5.1.5"/>
    </reaction>
</comment>
<dbReference type="UniPathway" id="UPA00193"/>
<dbReference type="RefSeq" id="WP_154435786.1">
    <property type="nucleotide sequence ID" value="NZ_VUNC01000007.1"/>
</dbReference>
<evidence type="ECO:0000256" key="6">
    <source>
        <dbReference type="ARBA" id="ARBA00022857"/>
    </source>
</evidence>
<keyword evidence="5 11" id="KW-0378">Hydrolase</keyword>
<evidence type="ECO:0000259" key="12">
    <source>
        <dbReference type="Pfam" id="PF00763"/>
    </source>
</evidence>
<evidence type="ECO:0000256" key="9">
    <source>
        <dbReference type="ARBA" id="ARBA00023167"/>
    </source>
</evidence>